<accession>A0A0H3DL71</accession>
<sequence length="105" mass="12175">MKLFCHIYFLGNLDHEYRKSIRFIKLTRYHLFLKQAQSQLVSLFNQNFLQVLLAFLNKSFNLFSDDTKINMLNFLNKSTMVLIPVGSSAPSSSSFLNHLKKEGIA</sequence>
<gene>
    <name evidence="1" type="ordered locus">MPNE_0321</name>
</gene>
<organism evidence="1 2">
    <name type="scientific">Mycoplasmoides pneumoniae (strain ATCC 15531 / DSM 23978 / CIP 103766 / NBRC 14401 / NCTC 10119 / FH)</name>
    <name type="common">Mycoplasma pneumoniae</name>
    <dbReference type="NCBI Taxonomy" id="722438"/>
    <lineage>
        <taxon>Bacteria</taxon>
        <taxon>Bacillati</taxon>
        <taxon>Mycoplasmatota</taxon>
        <taxon>Mycoplasmoidales</taxon>
        <taxon>Mycoplasmoidaceae</taxon>
        <taxon>Mycoplasmoides</taxon>
    </lineage>
</organism>
<dbReference type="AlphaFoldDB" id="A0A0H3DL71"/>
<dbReference type="KEGG" id="mpj:MPNE_0321"/>
<protein>
    <submittedName>
        <fullName evidence="1">Uncharacterized protein</fullName>
    </submittedName>
</protein>
<dbReference type="EMBL" id="CP002077">
    <property type="protein sequence ID" value="ADK86989.1"/>
    <property type="molecule type" value="Genomic_DNA"/>
</dbReference>
<dbReference type="HOGENOM" id="CLU_188376_0_0_14"/>
<dbReference type="Proteomes" id="UP000007756">
    <property type="component" value="Chromosome"/>
</dbReference>
<proteinExistence type="predicted"/>
<reference evidence="1 2" key="1">
    <citation type="journal article" date="2010" name="Appl. Environ. Microbiol.">
        <title>Targeted chromosomal knockouts in Mycoplasma pneumoniae.</title>
        <authorList>
            <person name="Krishnakumar R."/>
            <person name="Assad-Garcia N."/>
            <person name="Benders G.A."/>
            <person name="Phan Q."/>
            <person name="Montague M.G."/>
            <person name="Glass J.I."/>
        </authorList>
    </citation>
    <scope>NUCLEOTIDE SEQUENCE [LARGE SCALE GENOMIC DNA]</scope>
    <source>
        <strain evidence="2">ATCC 15531 / DSM 22911 / NBRC 14401 / NCTC 10119 / FH</strain>
    </source>
</reference>
<evidence type="ECO:0000313" key="1">
    <source>
        <dbReference type="EMBL" id="ADK86989.1"/>
    </source>
</evidence>
<name>A0A0H3DL71_MYCPB</name>
<evidence type="ECO:0000313" key="2">
    <source>
        <dbReference type="Proteomes" id="UP000007756"/>
    </source>
</evidence>
<dbReference type="PaxDb" id="722438-MPNE_0321"/>
<dbReference type="PATRIC" id="fig|722438.3.peg.314"/>